<feature type="transmembrane region" description="Helical" evidence="2">
    <location>
        <begin position="361"/>
        <end position="382"/>
    </location>
</feature>
<reference evidence="4" key="1">
    <citation type="journal article" date="2013" name="Genetics">
        <title>The draft genome and transcriptome of Panagrellus redivivus are shaped by the harsh demands of a free-living lifestyle.</title>
        <authorList>
            <person name="Srinivasan J."/>
            <person name="Dillman A.R."/>
            <person name="Macchietto M.G."/>
            <person name="Heikkinen L."/>
            <person name="Lakso M."/>
            <person name="Fracchia K.M."/>
            <person name="Antoshechkin I."/>
            <person name="Mortazavi A."/>
            <person name="Wong G."/>
            <person name="Sternberg P.W."/>
        </authorList>
    </citation>
    <scope>NUCLEOTIDE SEQUENCE [LARGE SCALE GENOMIC DNA]</scope>
    <source>
        <strain evidence="4">MT8872</strain>
    </source>
</reference>
<name>A0A7E4VBJ1_PANRE</name>
<organism evidence="4 5">
    <name type="scientific">Panagrellus redivivus</name>
    <name type="common">Microworm</name>
    <dbReference type="NCBI Taxonomy" id="6233"/>
    <lineage>
        <taxon>Eukaryota</taxon>
        <taxon>Metazoa</taxon>
        <taxon>Ecdysozoa</taxon>
        <taxon>Nematoda</taxon>
        <taxon>Chromadorea</taxon>
        <taxon>Rhabditida</taxon>
        <taxon>Tylenchina</taxon>
        <taxon>Panagrolaimomorpha</taxon>
        <taxon>Panagrolaimoidea</taxon>
        <taxon>Panagrolaimidae</taxon>
        <taxon>Panagrellus</taxon>
    </lineage>
</organism>
<accession>A0A7E4VBJ1</accession>
<evidence type="ECO:0000256" key="3">
    <source>
        <dbReference type="SAM" id="SignalP"/>
    </source>
</evidence>
<keyword evidence="3" id="KW-0732">Signal</keyword>
<dbReference type="Proteomes" id="UP000492821">
    <property type="component" value="Unassembled WGS sequence"/>
</dbReference>
<feature type="signal peptide" evidence="3">
    <location>
        <begin position="1"/>
        <end position="19"/>
    </location>
</feature>
<protein>
    <submittedName>
        <fullName evidence="5">CUB domain-containing protein</fullName>
    </submittedName>
</protein>
<keyword evidence="4" id="KW-1185">Reference proteome</keyword>
<evidence type="ECO:0000313" key="5">
    <source>
        <dbReference type="WBParaSite" id="Pan_g18964.t1"/>
    </source>
</evidence>
<evidence type="ECO:0000256" key="2">
    <source>
        <dbReference type="SAM" id="Phobius"/>
    </source>
</evidence>
<feature type="transmembrane region" description="Helical" evidence="2">
    <location>
        <begin position="159"/>
        <end position="178"/>
    </location>
</feature>
<evidence type="ECO:0000256" key="1">
    <source>
        <dbReference type="SAM" id="MobiDB-lite"/>
    </source>
</evidence>
<reference evidence="5" key="2">
    <citation type="submission" date="2020-10" db="UniProtKB">
        <authorList>
            <consortium name="WormBaseParasite"/>
        </authorList>
    </citation>
    <scope>IDENTIFICATION</scope>
</reference>
<keyword evidence="2" id="KW-0812">Transmembrane</keyword>
<keyword evidence="2" id="KW-0472">Membrane</keyword>
<proteinExistence type="predicted"/>
<feature type="compositionally biased region" description="Polar residues" evidence="1">
    <location>
        <begin position="405"/>
        <end position="448"/>
    </location>
</feature>
<keyword evidence="2" id="KW-1133">Transmembrane helix</keyword>
<dbReference type="AlphaFoldDB" id="A0A7E4VBJ1"/>
<dbReference type="WBParaSite" id="Pan_g18964.t1">
    <property type="protein sequence ID" value="Pan_g18964.t1"/>
    <property type="gene ID" value="Pan_g18964"/>
</dbReference>
<feature type="chain" id="PRO_5029002319" evidence="3">
    <location>
        <begin position="20"/>
        <end position="448"/>
    </location>
</feature>
<evidence type="ECO:0000313" key="4">
    <source>
        <dbReference type="Proteomes" id="UP000492821"/>
    </source>
</evidence>
<sequence>MYSRFVLLVICSAVGIVQGKVKLTKGRNETITFKGNELTIDVDNSMGANYDLIICFGSSPEASYQPCPLGYARFLLTFGANEKMQLIVNRRSQIFKGSAVLSPLGAIKFNDDGTLNIMVVELPDAKTTVTLTNAEIFVPEKQVDAIVQKKKSNVGTVEILAILIVLIVICVIVGILFFSKESKTIYQNHLVGYPTPLIQPLSPALTMYSRLVLLILCLAVGIVQGEVKLTKGSNETVSFTGEELTIEVDNTLGANAELIICFGSSPDASHPPCPLGYARFSLGIGGNRKVRFIINRQGQFVGGYYSTLGNVKFNDDGTLNIMVLQLPDAKTVVTLPNADIFVPEKQVDAIVKKKRSNAGTVGIIAIIIVLIVIGVIVGILVWCCITCTSKPKQTPEFNRQDDSPHPQQFRRQTQSTYRKSSSIKPAKRASNTTSSKPKTSHTFKSYDK</sequence>
<feature type="region of interest" description="Disordered" evidence="1">
    <location>
        <begin position="393"/>
        <end position="448"/>
    </location>
</feature>